<dbReference type="Pfam" id="PF00319">
    <property type="entry name" value="SRF-TF"/>
    <property type="match status" value="1"/>
</dbReference>
<keyword evidence="3" id="KW-0238">DNA-binding</keyword>
<evidence type="ECO:0000313" key="7">
    <source>
        <dbReference type="EMBL" id="XBP28253.1"/>
    </source>
</evidence>
<organism evidence="7">
    <name type="scientific">Hippophae rhamnoides</name>
    <name type="common">sea-buckthorn</name>
    <dbReference type="NCBI Taxonomy" id="193516"/>
    <lineage>
        <taxon>Eukaryota</taxon>
        <taxon>Viridiplantae</taxon>
        <taxon>Streptophyta</taxon>
        <taxon>Embryophyta</taxon>
        <taxon>Tracheophyta</taxon>
        <taxon>Spermatophyta</taxon>
        <taxon>Magnoliopsida</taxon>
        <taxon>eudicotyledons</taxon>
        <taxon>Gunneridae</taxon>
        <taxon>Pentapetalae</taxon>
        <taxon>rosids</taxon>
        <taxon>fabids</taxon>
        <taxon>Rosales</taxon>
        <taxon>Elaeagnaceae</taxon>
        <taxon>Hippophae</taxon>
    </lineage>
</organism>
<dbReference type="PANTHER" id="PTHR48019">
    <property type="entry name" value="SERUM RESPONSE FACTOR HOMOLOG"/>
    <property type="match status" value="1"/>
</dbReference>
<reference evidence="7" key="1">
    <citation type="journal article" date="2024" name="Front. Plant Sci.">
        <title>Genome-wide analysis of the MADS-box gene family of sea buckthorn (Hippophae rhamnoides ssp. sinensis) and their potential role in floral organ development.</title>
        <authorList>
            <person name="Zhao J."/>
            <person name="Xu Y."/>
            <person name="Zhang Z."/>
            <person name="Zhao M."/>
            <person name="Li K."/>
            <person name="Wang F."/>
            <person name="Sun K."/>
        </authorList>
    </citation>
    <scope>NUCLEOTIDE SEQUENCE</scope>
</reference>
<evidence type="ECO:0000256" key="5">
    <source>
        <dbReference type="ARBA" id="ARBA00023242"/>
    </source>
</evidence>
<dbReference type="GO" id="GO:0046983">
    <property type="term" value="F:protein dimerization activity"/>
    <property type="evidence" value="ECO:0007669"/>
    <property type="project" value="InterPro"/>
</dbReference>
<name>A0AAU7LJH2_9ROSA</name>
<reference evidence="7" key="2">
    <citation type="submission" date="2024-02" db="EMBL/GenBank/DDBJ databases">
        <authorList>
            <person name="Xu Y."/>
            <person name="Zhao J."/>
        </authorList>
    </citation>
    <scope>NUCLEOTIDE SEQUENCE</scope>
</reference>
<dbReference type="SMART" id="SM00432">
    <property type="entry name" value="MADS"/>
    <property type="match status" value="1"/>
</dbReference>
<dbReference type="CDD" id="cd00266">
    <property type="entry name" value="MADS_SRF_like"/>
    <property type="match status" value="1"/>
</dbReference>
<evidence type="ECO:0000256" key="4">
    <source>
        <dbReference type="ARBA" id="ARBA00023163"/>
    </source>
</evidence>
<proteinExistence type="evidence at transcript level"/>
<dbReference type="InterPro" id="IPR036879">
    <property type="entry name" value="TF_MADSbox_sf"/>
</dbReference>
<comment type="subcellular location">
    <subcellularLocation>
        <location evidence="1">Nucleus</location>
    </subcellularLocation>
</comment>
<evidence type="ECO:0000259" key="6">
    <source>
        <dbReference type="PROSITE" id="PS50066"/>
    </source>
</evidence>
<dbReference type="GO" id="GO:0000987">
    <property type="term" value="F:cis-regulatory region sequence-specific DNA binding"/>
    <property type="evidence" value="ECO:0007669"/>
    <property type="project" value="InterPro"/>
</dbReference>
<dbReference type="GO" id="GO:0005634">
    <property type="term" value="C:nucleus"/>
    <property type="evidence" value="ECO:0007669"/>
    <property type="project" value="UniProtKB-SubCell"/>
</dbReference>
<keyword evidence="5" id="KW-0539">Nucleus</keyword>
<dbReference type="GO" id="GO:0000981">
    <property type="term" value="F:DNA-binding transcription factor activity, RNA polymerase II-specific"/>
    <property type="evidence" value="ECO:0007669"/>
    <property type="project" value="InterPro"/>
</dbReference>
<accession>A0AAU7LJH2</accession>
<gene>
    <name evidence="7" type="primary">MADS58</name>
</gene>
<dbReference type="InterPro" id="IPR033897">
    <property type="entry name" value="SRF-like_MADS-box"/>
</dbReference>
<feature type="domain" description="MADS-box" evidence="6">
    <location>
        <begin position="1"/>
        <end position="49"/>
    </location>
</feature>
<dbReference type="PROSITE" id="PS50066">
    <property type="entry name" value="MADS_BOX_2"/>
    <property type="match status" value="1"/>
</dbReference>
<dbReference type="SUPFAM" id="SSF55455">
    <property type="entry name" value="SRF-like"/>
    <property type="match status" value="1"/>
</dbReference>
<keyword evidence="2" id="KW-0805">Transcription regulation</keyword>
<dbReference type="AlphaFoldDB" id="A0AAU7LJH2"/>
<keyword evidence="4" id="KW-0804">Transcription</keyword>
<sequence>MTRKKVKLAYITNDAARKATFKKRKKGLVKKLEELTTLCDIDVCAIMFSPYDSQPEVFPSQLGVQRVLSKFKRMPEMEQCKKMMNQESFIKQRISKTNDQLKKIRKENREKELTRFMFQSLIGMGLQGFNMMDLNELNWLIDQNLKDIHKKMESLKKESSSSKQIPTLAAAKSDSGTVMVNGDSQMEMEMEKSAFEINMDVMQRQPWFMDLVNPRENVGFCGEDMILPFGDQYHNALWSIIPFQP</sequence>
<evidence type="ECO:0000256" key="3">
    <source>
        <dbReference type="ARBA" id="ARBA00023125"/>
    </source>
</evidence>
<dbReference type="Gene3D" id="3.40.1810.10">
    <property type="entry name" value="Transcription factor, MADS-box"/>
    <property type="match status" value="1"/>
</dbReference>
<protein>
    <submittedName>
        <fullName evidence="7">MADS58</fullName>
    </submittedName>
</protein>
<dbReference type="GO" id="GO:0045944">
    <property type="term" value="P:positive regulation of transcription by RNA polymerase II"/>
    <property type="evidence" value="ECO:0007669"/>
    <property type="project" value="InterPro"/>
</dbReference>
<dbReference type="InterPro" id="IPR002100">
    <property type="entry name" value="TF_MADSbox"/>
</dbReference>
<dbReference type="PRINTS" id="PR00404">
    <property type="entry name" value="MADSDOMAIN"/>
</dbReference>
<evidence type="ECO:0000256" key="1">
    <source>
        <dbReference type="ARBA" id="ARBA00004123"/>
    </source>
</evidence>
<dbReference type="InterPro" id="IPR050142">
    <property type="entry name" value="MADS-box/MEF2_TF"/>
</dbReference>
<dbReference type="EMBL" id="PP400893">
    <property type="protein sequence ID" value="XBP28253.1"/>
    <property type="molecule type" value="mRNA"/>
</dbReference>
<dbReference type="FunFam" id="3.40.1810.10:FF:000018">
    <property type="entry name" value="agamous-like MADS-box protein AGL80"/>
    <property type="match status" value="1"/>
</dbReference>
<evidence type="ECO:0000256" key="2">
    <source>
        <dbReference type="ARBA" id="ARBA00023015"/>
    </source>
</evidence>